<dbReference type="RefSeq" id="WP_103203874.1">
    <property type="nucleotide sequence ID" value="NZ_CVTD020000029.1"/>
</dbReference>
<evidence type="ECO:0000313" key="2">
    <source>
        <dbReference type="Proteomes" id="UP000236497"/>
    </source>
</evidence>
<reference evidence="1 2" key="1">
    <citation type="submission" date="2015-06" db="EMBL/GenBank/DDBJ databases">
        <authorList>
            <person name="Wibberg Daniel"/>
        </authorList>
    </citation>
    <scope>NUCLEOTIDE SEQUENCE [LARGE SCALE GENOMIC DNA]</scope>
    <source>
        <strain evidence="1 2">T3/55T</strain>
    </source>
</reference>
<gene>
    <name evidence="1" type="ORF">HHT355_2627</name>
</gene>
<dbReference type="OrthoDB" id="2083995at2"/>
<keyword evidence="2" id="KW-1185">Reference proteome</keyword>
<evidence type="ECO:0000313" key="1">
    <source>
        <dbReference type="EMBL" id="CRZ35808.1"/>
    </source>
</evidence>
<accession>A0A0H5SZI6</accession>
<dbReference type="Proteomes" id="UP000236497">
    <property type="component" value="Unassembled WGS sequence"/>
</dbReference>
<proteinExistence type="predicted"/>
<dbReference type="EMBL" id="CVTD020000029">
    <property type="protein sequence ID" value="CRZ35808.1"/>
    <property type="molecule type" value="Genomic_DNA"/>
</dbReference>
<name>A0A0H5SZI6_HERHM</name>
<sequence length="363" mass="42830">MKNINKSVNSKELQKHICQLGHFIKRYVNGQFDKEYDFVNPCGFDHIINSSVFPVDGEYKQALIDENAITIIMNNGDIVEYVKSKRSYYTKEEILKTAEELFCGKELMLEEHHTKMNGKDEKIVYVISYDEAIKKIENAFNCGRMRVKKKDFTVNLEHEEIASIAFLSNPMEQGIIYCYNKIFVRTISVRKTVQNKIIQSNKFRSHMQVHEKDFIIPYQNVIQYASYKGYFNDINKRFVDMVVEFPFNIGYSLLCETTDKDSIVYAKRKNREIYSRFTLDGEKKLTNKCVFVLNRSNQKPDEYYLITMFPGEYLVKEPQDKNIKDELERQRMLEFWRNHALVFNPKDVDLETATYSCPYNLGA</sequence>
<dbReference type="AlphaFoldDB" id="A0A0H5SZI6"/>
<protein>
    <submittedName>
        <fullName evidence="1">Uncharacterized protein</fullName>
    </submittedName>
</protein>
<organism evidence="1 2">
    <name type="scientific">Herbinix hemicellulosilytica</name>
    <dbReference type="NCBI Taxonomy" id="1564487"/>
    <lineage>
        <taxon>Bacteria</taxon>
        <taxon>Bacillati</taxon>
        <taxon>Bacillota</taxon>
        <taxon>Clostridia</taxon>
        <taxon>Lachnospirales</taxon>
        <taxon>Lachnospiraceae</taxon>
        <taxon>Herbinix</taxon>
    </lineage>
</organism>